<evidence type="ECO:0000313" key="2">
    <source>
        <dbReference type="Proteomes" id="UP000184226"/>
    </source>
</evidence>
<dbReference type="AlphaFoldDB" id="A0A1M5UIZ7"/>
<sequence>MTNIPSVERRPHKLRLDIRWLSSEHEVLRKIAGNRQSLSNTIHFALDAAFPYPEHAFGQDILVGININRERLGLPLDRQPGDIDYLIVPIRNGSMLADRSIAIEAKVLRPTISNPGRNVNKMGGTQVRGLIRDGFPFVGLLHISVPESLPVELHWGVKELTGRILADGALEEKREVRKIDLFPLLSARRQYGRVSAIGLPDEIGYSVIGFSLSLDGQQFIGNTIGDNRRPTRNPATSERLIESINSLVKTEPSMFSLVEWYPSNG</sequence>
<reference evidence="1 2" key="1">
    <citation type="submission" date="2016-11" db="EMBL/GenBank/DDBJ databases">
        <authorList>
            <person name="Jaros S."/>
            <person name="Januszkiewicz K."/>
            <person name="Wedrychowicz H."/>
        </authorList>
    </citation>
    <scope>NUCLEOTIDE SEQUENCE [LARGE SCALE GENOMIC DNA]</scope>
    <source>
        <strain evidence="1 2">CGMCC 1.10190</strain>
    </source>
</reference>
<keyword evidence="2" id="KW-1185">Reference proteome</keyword>
<name>A0A1M5UIZ7_9BURK</name>
<protein>
    <submittedName>
        <fullName evidence="1">Uncharacterized protein</fullName>
    </submittedName>
</protein>
<evidence type="ECO:0000313" key="1">
    <source>
        <dbReference type="EMBL" id="SHH62947.1"/>
    </source>
</evidence>
<dbReference type="RefSeq" id="WP_073102716.1">
    <property type="nucleotide sequence ID" value="NZ_FQXE01000004.1"/>
</dbReference>
<accession>A0A1M5UIZ7</accession>
<gene>
    <name evidence="1" type="ORF">SAMN04488135_10413</name>
</gene>
<dbReference type="OrthoDB" id="1433694at2"/>
<dbReference type="EMBL" id="FQXE01000004">
    <property type="protein sequence ID" value="SHH62947.1"/>
    <property type="molecule type" value="Genomic_DNA"/>
</dbReference>
<organism evidence="1 2">
    <name type="scientific">Pollutimonas bauzanensis</name>
    <dbReference type="NCBI Taxonomy" id="658167"/>
    <lineage>
        <taxon>Bacteria</taxon>
        <taxon>Pseudomonadati</taxon>
        <taxon>Pseudomonadota</taxon>
        <taxon>Betaproteobacteria</taxon>
        <taxon>Burkholderiales</taxon>
        <taxon>Alcaligenaceae</taxon>
        <taxon>Pollutimonas</taxon>
    </lineage>
</organism>
<proteinExistence type="predicted"/>
<dbReference type="Proteomes" id="UP000184226">
    <property type="component" value="Unassembled WGS sequence"/>
</dbReference>